<protein>
    <submittedName>
        <fullName evidence="1">Uncharacterized protein</fullName>
    </submittedName>
</protein>
<dbReference type="EMBL" id="JADFFL010000015">
    <property type="protein sequence ID" value="MBE9664660.1"/>
    <property type="molecule type" value="Genomic_DNA"/>
</dbReference>
<accession>A0A929L1R0</accession>
<dbReference type="AlphaFoldDB" id="A0A929L1R0"/>
<proteinExistence type="predicted"/>
<dbReference type="Proteomes" id="UP000622475">
    <property type="component" value="Unassembled WGS sequence"/>
</dbReference>
<name>A0A929L1R0_9SPHI</name>
<reference evidence="1" key="1">
    <citation type="submission" date="2020-10" db="EMBL/GenBank/DDBJ databases">
        <title>Mucilaginibacter mali sp. nov., isolated from rhizosphere soil of apple orchard.</title>
        <authorList>
            <person name="Lee J.-S."/>
            <person name="Kim H.S."/>
            <person name="Kim J.-S."/>
        </authorList>
    </citation>
    <scope>NUCLEOTIDE SEQUENCE</scope>
    <source>
        <strain evidence="1">KCTC 22746</strain>
    </source>
</reference>
<evidence type="ECO:0000313" key="1">
    <source>
        <dbReference type="EMBL" id="MBE9664660.1"/>
    </source>
</evidence>
<sequence length="125" mass="14133">MGAVKINFSDSWYQDLQTSSGDALASFQQILADNESIRAQLQNYHSDEDGAPIVPSYDIISADFDPIKNTGQVRFAYHVEFTFACADKRAETRHTETSNFTIDPADQTLTVFIHDKISRDSFEEF</sequence>
<organism evidence="1 2">
    <name type="scientific">Mucilaginibacter myungsuensis</name>
    <dbReference type="NCBI Taxonomy" id="649104"/>
    <lineage>
        <taxon>Bacteria</taxon>
        <taxon>Pseudomonadati</taxon>
        <taxon>Bacteroidota</taxon>
        <taxon>Sphingobacteriia</taxon>
        <taxon>Sphingobacteriales</taxon>
        <taxon>Sphingobacteriaceae</taxon>
        <taxon>Mucilaginibacter</taxon>
    </lineage>
</organism>
<gene>
    <name evidence="1" type="ORF">IRJ16_22460</name>
</gene>
<keyword evidence="2" id="KW-1185">Reference proteome</keyword>
<evidence type="ECO:0000313" key="2">
    <source>
        <dbReference type="Proteomes" id="UP000622475"/>
    </source>
</evidence>
<comment type="caution">
    <text evidence="1">The sequence shown here is derived from an EMBL/GenBank/DDBJ whole genome shotgun (WGS) entry which is preliminary data.</text>
</comment>
<dbReference type="RefSeq" id="WP_194114168.1">
    <property type="nucleotide sequence ID" value="NZ_JADFFL010000015.1"/>
</dbReference>